<evidence type="ECO:0000313" key="2">
    <source>
        <dbReference type="EMBL" id="CCC47544.1"/>
    </source>
</evidence>
<keyword evidence="1" id="KW-0472">Membrane</keyword>
<proteinExistence type="predicted"/>
<accession>G0TUB0</accession>
<organism evidence="2">
    <name type="scientific">Trypanosoma vivax (strain Y486)</name>
    <dbReference type="NCBI Taxonomy" id="1055687"/>
    <lineage>
        <taxon>Eukaryota</taxon>
        <taxon>Discoba</taxon>
        <taxon>Euglenozoa</taxon>
        <taxon>Kinetoplastea</taxon>
        <taxon>Metakinetoplastina</taxon>
        <taxon>Trypanosomatida</taxon>
        <taxon>Trypanosomatidae</taxon>
        <taxon>Trypanosoma</taxon>
        <taxon>Duttonella</taxon>
    </lineage>
</organism>
<evidence type="ECO:0000256" key="1">
    <source>
        <dbReference type="SAM" id="Phobius"/>
    </source>
</evidence>
<dbReference type="AlphaFoldDB" id="G0TUB0"/>
<protein>
    <submittedName>
        <fullName evidence="2">Uncharacterized protein</fullName>
    </submittedName>
</protein>
<name>G0TUB0_TRYVY</name>
<gene>
    <name evidence="2" type="ORF">TVY486_0402100</name>
</gene>
<dbReference type="EMBL" id="HE573020">
    <property type="protein sequence ID" value="CCC47544.1"/>
    <property type="molecule type" value="Genomic_DNA"/>
</dbReference>
<feature type="transmembrane region" description="Helical" evidence="1">
    <location>
        <begin position="53"/>
        <end position="70"/>
    </location>
</feature>
<keyword evidence="1" id="KW-1133">Transmembrane helix</keyword>
<keyword evidence="1" id="KW-0812">Transmembrane</keyword>
<feature type="transmembrane region" description="Helical" evidence="1">
    <location>
        <begin position="15"/>
        <end position="32"/>
    </location>
</feature>
<reference evidence="2" key="1">
    <citation type="journal article" date="2012" name="Proc. Natl. Acad. Sci. U.S.A.">
        <title>Antigenic diversity is generated by distinct evolutionary mechanisms in African trypanosome species.</title>
        <authorList>
            <person name="Jackson A.P."/>
            <person name="Berry A."/>
            <person name="Aslett M."/>
            <person name="Allison H.C."/>
            <person name="Burton P."/>
            <person name="Vavrova-Anderson J."/>
            <person name="Brown R."/>
            <person name="Browne H."/>
            <person name="Corton N."/>
            <person name="Hauser H."/>
            <person name="Gamble J."/>
            <person name="Gilderthorp R."/>
            <person name="Marcello L."/>
            <person name="McQuillan J."/>
            <person name="Otto T.D."/>
            <person name="Quail M.A."/>
            <person name="Sanders M.J."/>
            <person name="van Tonder A."/>
            <person name="Ginger M.L."/>
            <person name="Field M.C."/>
            <person name="Barry J.D."/>
            <person name="Hertz-Fowler C."/>
            <person name="Berriman M."/>
        </authorList>
    </citation>
    <scope>NUCLEOTIDE SEQUENCE</scope>
    <source>
        <strain evidence="2">Y486</strain>
    </source>
</reference>
<sequence length="108" mass="13180">MWKEVIFKGVKKKNTKPAANFVIIIIIYRGALMKKQKVKNRKRGKRRCKGHHIWRIIMIIITPTLTHFCLHPKPLYKSRTICRLFNCHFIPLYGYKEWLLRQRYRQTQ</sequence>